<dbReference type="EMBL" id="VRTY01000112">
    <property type="protein sequence ID" value="TXK28421.1"/>
    <property type="molecule type" value="Genomic_DNA"/>
</dbReference>
<dbReference type="AlphaFoldDB" id="A0A5C8J359"/>
<gene>
    <name evidence="1" type="ORF">FVR03_20850</name>
</gene>
<dbReference type="Proteomes" id="UP000321926">
    <property type="component" value="Unassembled WGS sequence"/>
</dbReference>
<comment type="caution">
    <text evidence="1">The sequence shown here is derived from an EMBL/GenBank/DDBJ whole genome shotgun (WGS) entry which is preliminary data.</text>
</comment>
<dbReference type="NCBIfam" id="NF041623">
    <property type="entry name" value="KwaB"/>
    <property type="match status" value="1"/>
</dbReference>
<dbReference type="OrthoDB" id="2680217at2"/>
<accession>A0A5C8J359</accession>
<protein>
    <submittedName>
        <fullName evidence="1">DUF4868 domain-containing protein</fullName>
    </submittedName>
</protein>
<name>A0A5C8J359_9BACT</name>
<dbReference type="Pfam" id="PF16162">
    <property type="entry name" value="KwaB"/>
    <property type="match status" value="1"/>
</dbReference>
<dbReference type="RefSeq" id="WP_147923708.1">
    <property type="nucleotide sequence ID" value="NZ_VRTY01000112.1"/>
</dbReference>
<evidence type="ECO:0000313" key="1">
    <source>
        <dbReference type="EMBL" id="TXK28421.1"/>
    </source>
</evidence>
<proteinExistence type="predicted"/>
<sequence>MTLPELQQHITRCAENPESAGVVLYLVLSNGNEDDQLRIADISAEAAIELKSMLIKSLSEKFINNSELNYMPLSEADNRKNTAYYYDLEEKPDGVKVLDEVIGESDKPEFTFSNDDFNKIKGFVITIGTEENTIAIYKRHHQLNTMKADKTFSLFKSDHRFVKMDEDLIKLSKTIDFIQINDHLIISDLKALESSFGYDKVIKKQAEKTIEAIEAKGLLEDINVLNDMVQDIREAKKIMRIKSDSPVLQLPVPAVIAFVQSHKPIMKKFKISECGNKLKLETKISKKLFISLMNDDLLTSELTKLYYAGLAKDKMEIDEELSTAIGLV</sequence>
<evidence type="ECO:0000313" key="2">
    <source>
        <dbReference type="Proteomes" id="UP000321926"/>
    </source>
</evidence>
<keyword evidence="2" id="KW-1185">Reference proteome</keyword>
<reference evidence="1 2" key="1">
    <citation type="submission" date="2019-08" db="EMBL/GenBank/DDBJ databases">
        <authorList>
            <person name="Shi S."/>
        </authorList>
    </citation>
    <scope>NUCLEOTIDE SEQUENCE [LARGE SCALE GENOMIC DNA]</scope>
    <source>
        <strain evidence="1 2">GY10130</strain>
    </source>
</reference>
<organism evidence="1 2">
    <name type="scientific">Pontibacter qinzhouensis</name>
    <dbReference type="NCBI Taxonomy" id="2603253"/>
    <lineage>
        <taxon>Bacteria</taxon>
        <taxon>Pseudomonadati</taxon>
        <taxon>Bacteroidota</taxon>
        <taxon>Cytophagia</taxon>
        <taxon>Cytophagales</taxon>
        <taxon>Hymenobacteraceae</taxon>
        <taxon>Pontibacter</taxon>
    </lineage>
</organism>
<dbReference type="InterPro" id="IPR048119">
    <property type="entry name" value="KwaB"/>
</dbReference>
<dbReference type="InterPro" id="IPR032359">
    <property type="entry name" value="KwaB-like"/>
</dbReference>